<keyword evidence="2" id="KW-0663">Pyridoxal phosphate</keyword>
<dbReference type="GO" id="GO:0003824">
    <property type="term" value="F:catalytic activity"/>
    <property type="evidence" value="ECO:0007669"/>
    <property type="project" value="InterPro"/>
</dbReference>
<dbReference type="InterPro" id="IPR036633">
    <property type="entry name" value="Prn/Lys/Arg_de-COase_C_sf"/>
</dbReference>
<sequence>MAAMHGLDSTGRAINHYECAPFGVISTKLCPRAAFFSNERNNVEESLGEICGELICTFPPGIPGAVITQSALSCLLNARDGGAMISGAGGAMISGAADSHLHSIVVCDV</sequence>
<dbReference type="PANTHER" id="PTHR43277:SF4">
    <property type="entry name" value="ARGININE DECARBOXYLASE"/>
    <property type="match status" value="1"/>
</dbReference>
<dbReference type="EMBL" id="LR721787">
    <property type="protein sequence ID" value="VVW72880.1"/>
    <property type="molecule type" value="Genomic_DNA"/>
</dbReference>
<comment type="cofactor">
    <cofactor evidence="1">
        <name>pyridoxal 5'-phosphate</name>
        <dbReference type="ChEBI" id="CHEBI:597326"/>
    </cofactor>
</comment>
<proteinExistence type="predicted"/>
<dbReference type="InterPro" id="IPR052357">
    <property type="entry name" value="Orn_Lys_Arg_decarboxylase-I"/>
</dbReference>
<reference evidence="3" key="1">
    <citation type="submission" date="2019-09" db="EMBL/GenBank/DDBJ databases">
        <authorList>
            <person name="Zhang L."/>
        </authorList>
    </citation>
    <scope>NUCLEOTIDE SEQUENCE</scope>
</reference>
<dbReference type="Gene3D" id="3.90.100.10">
    <property type="entry name" value="Orn/Lys/Arg decarboxylase, C-terminal domain"/>
    <property type="match status" value="1"/>
</dbReference>
<organism evidence="3">
    <name type="scientific">Nymphaea colorata</name>
    <name type="common">pocket water lily</name>
    <dbReference type="NCBI Taxonomy" id="210225"/>
    <lineage>
        <taxon>Eukaryota</taxon>
        <taxon>Viridiplantae</taxon>
        <taxon>Streptophyta</taxon>
        <taxon>Embryophyta</taxon>
        <taxon>Tracheophyta</taxon>
        <taxon>Spermatophyta</taxon>
        <taxon>Magnoliopsida</taxon>
        <taxon>Nymphaeales</taxon>
        <taxon>Nymphaeaceae</taxon>
        <taxon>Nymphaea</taxon>
    </lineage>
</organism>
<gene>
    <name evidence="3" type="ORF">NYM_LOCUS26573</name>
</gene>
<evidence type="ECO:0000313" key="3">
    <source>
        <dbReference type="EMBL" id="VVW72880.1"/>
    </source>
</evidence>
<dbReference type="PANTHER" id="PTHR43277">
    <property type="entry name" value="ARGININE DECARBOXYLASE"/>
    <property type="match status" value="1"/>
</dbReference>
<name>A0A5K1GAF0_9MAGN</name>
<dbReference type="Gramene" id="NC9G0092570.1">
    <property type="protein sequence ID" value="NC9G0092570.1:cds"/>
    <property type="gene ID" value="NC9G0092570"/>
</dbReference>
<accession>A0A5K1GAF0</accession>
<dbReference type="AlphaFoldDB" id="A0A5K1GAF0"/>
<evidence type="ECO:0000256" key="2">
    <source>
        <dbReference type="ARBA" id="ARBA00022898"/>
    </source>
</evidence>
<protein>
    <submittedName>
        <fullName evidence="3">Uncharacterized protein</fullName>
    </submittedName>
</protein>
<evidence type="ECO:0000256" key="1">
    <source>
        <dbReference type="ARBA" id="ARBA00001933"/>
    </source>
</evidence>
<dbReference type="SUPFAM" id="SSF55904">
    <property type="entry name" value="Ornithine decarboxylase C-terminal domain"/>
    <property type="match status" value="1"/>
</dbReference>